<sequence length="632" mass="66585">MTRGDRRRDSRIATSPVRFDDSLSTVLSADASTGFGAAATWRQLVDLIGRGRAAPDEPALARLRLLRQAVPSSVRAASARALAFAEPDAALVGLFAEDDLAISAPILRTAQIDPADWIALLPRLSPAQRSVLRHRRDLAAEVVRALASFGSVDFVLEGTPAVPTGENDDDRPVPPDRSPIFIAETVGADPEVAVSSDAVERDQPAPTPPSDTPLSETPFVALGQVAFGLPVVAEALRRTDVPPPPLPTPGRSGYAISDLVARIEAFTKRRDEIGGEPEPGFAAPAPSEKFSFRADETGLVRWVEGIPRAALIGLSLAHGGPQGLARVDGGVTGAFRRRSRFTDARLALDGGGSAAGAWRVSGMPMFDPDTGRFTGYHGQGRRPRSDEMAEPQRRAGAAGAESLRQLVHELRTPTNAIAGFAELIESQLLGPVSPTYRTRAGAIRAHAADLVAAIEDLDTAARIDGDALELRAATIDLARLVDRVLADLVPLAELRGVETWVAAESDLPLVAADDRALERLVGRLLSTVLSAGAAGERLECSLGSVAGMVTLAMDRPRALLLEEESVDAALLAIDQHDGEGAAGAPLLGVGFALRLARNLAAELGGELVIDQDRLTLRLPAALNLEMGQATNL</sequence>
<dbReference type="SUPFAM" id="SSF47384">
    <property type="entry name" value="Homodimeric domain of signal transducing histidine kinase"/>
    <property type="match status" value="1"/>
</dbReference>
<feature type="region of interest" description="Disordered" evidence="5">
    <location>
        <begin position="195"/>
        <end position="215"/>
    </location>
</feature>
<keyword evidence="4 7" id="KW-0418">Kinase</keyword>
<dbReference type="InterPro" id="IPR050351">
    <property type="entry name" value="BphY/WalK/GraS-like"/>
</dbReference>
<evidence type="ECO:0000256" key="2">
    <source>
        <dbReference type="ARBA" id="ARBA00012438"/>
    </source>
</evidence>
<dbReference type="InterPro" id="IPR003661">
    <property type="entry name" value="HisK_dim/P_dom"/>
</dbReference>
<feature type="region of interest" description="Disordered" evidence="5">
    <location>
        <begin position="377"/>
        <end position="398"/>
    </location>
</feature>
<evidence type="ECO:0000256" key="4">
    <source>
        <dbReference type="ARBA" id="ARBA00022777"/>
    </source>
</evidence>
<dbReference type="PANTHER" id="PTHR42878:SF14">
    <property type="entry name" value="OSMOLARITY TWO-COMPONENT SYSTEM PROTEIN SSK1"/>
    <property type="match status" value="1"/>
</dbReference>
<evidence type="ECO:0000259" key="6">
    <source>
        <dbReference type="PROSITE" id="PS50109"/>
    </source>
</evidence>
<dbReference type="SUPFAM" id="SSF55874">
    <property type="entry name" value="ATPase domain of HSP90 chaperone/DNA topoisomerase II/histidine kinase"/>
    <property type="match status" value="1"/>
</dbReference>
<dbReference type="Proteomes" id="UP000546200">
    <property type="component" value="Unassembled WGS sequence"/>
</dbReference>
<protein>
    <recommendedName>
        <fullName evidence="2">histidine kinase</fullName>
        <ecNumber evidence="2">2.7.13.3</ecNumber>
    </recommendedName>
</protein>
<dbReference type="Pfam" id="PF00512">
    <property type="entry name" value="HisKA"/>
    <property type="match status" value="1"/>
</dbReference>
<dbReference type="SMART" id="SM00388">
    <property type="entry name" value="HisKA"/>
    <property type="match status" value="1"/>
</dbReference>
<dbReference type="CDD" id="cd00082">
    <property type="entry name" value="HisKA"/>
    <property type="match status" value="1"/>
</dbReference>
<keyword evidence="3" id="KW-0808">Transferase</keyword>
<feature type="domain" description="Histidine kinase" evidence="6">
    <location>
        <begin position="405"/>
        <end position="612"/>
    </location>
</feature>
<accession>A0A7W9BAT2</accession>
<dbReference type="InterPro" id="IPR005467">
    <property type="entry name" value="His_kinase_dom"/>
</dbReference>
<dbReference type="AlphaFoldDB" id="A0A7W9BAT2"/>
<organism evidence="7 8">
    <name type="scientific">Sphingomonas aerophila</name>
    <dbReference type="NCBI Taxonomy" id="1344948"/>
    <lineage>
        <taxon>Bacteria</taxon>
        <taxon>Pseudomonadati</taxon>
        <taxon>Pseudomonadota</taxon>
        <taxon>Alphaproteobacteria</taxon>
        <taxon>Sphingomonadales</taxon>
        <taxon>Sphingomonadaceae</taxon>
        <taxon>Sphingomonas</taxon>
    </lineage>
</organism>
<dbReference type="InterPro" id="IPR036890">
    <property type="entry name" value="HATPase_C_sf"/>
</dbReference>
<name>A0A7W9BAT2_9SPHN</name>
<gene>
    <name evidence="7" type="ORF">FHS94_000580</name>
</gene>
<dbReference type="GO" id="GO:0000156">
    <property type="term" value="F:phosphorelay response regulator activity"/>
    <property type="evidence" value="ECO:0007669"/>
    <property type="project" value="TreeGrafter"/>
</dbReference>
<dbReference type="PANTHER" id="PTHR42878">
    <property type="entry name" value="TWO-COMPONENT HISTIDINE KINASE"/>
    <property type="match status" value="1"/>
</dbReference>
<evidence type="ECO:0000256" key="1">
    <source>
        <dbReference type="ARBA" id="ARBA00000085"/>
    </source>
</evidence>
<keyword evidence="8" id="KW-1185">Reference proteome</keyword>
<dbReference type="EMBL" id="JACIJK010000002">
    <property type="protein sequence ID" value="MBB5713757.1"/>
    <property type="molecule type" value="Genomic_DNA"/>
</dbReference>
<dbReference type="InterPro" id="IPR036097">
    <property type="entry name" value="HisK_dim/P_sf"/>
</dbReference>
<dbReference type="EC" id="2.7.13.3" evidence="2"/>
<dbReference type="GO" id="GO:0000155">
    <property type="term" value="F:phosphorelay sensor kinase activity"/>
    <property type="evidence" value="ECO:0007669"/>
    <property type="project" value="InterPro"/>
</dbReference>
<dbReference type="PROSITE" id="PS50109">
    <property type="entry name" value="HIS_KIN"/>
    <property type="match status" value="1"/>
</dbReference>
<comment type="catalytic activity">
    <reaction evidence="1">
        <text>ATP + protein L-histidine = ADP + protein N-phospho-L-histidine.</text>
        <dbReference type="EC" id="2.7.13.3"/>
    </reaction>
</comment>
<dbReference type="GO" id="GO:0030295">
    <property type="term" value="F:protein kinase activator activity"/>
    <property type="evidence" value="ECO:0007669"/>
    <property type="project" value="TreeGrafter"/>
</dbReference>
<evidence type="ECO:0000256" key="5">
    <source>
        <dbReference type="SAM" id="MobiDB-lite"/>
    </source>
</evidence>
<dbReference type="GO" id="GO:0007234">
    <property type="term" value="P:osmosensory signaling via phosphorelay pathway"/>
    <property type="evidence" value="ECO:0007669"/>
    <property type="project" value="TreeGrafter"/>
</dbReference>
<comment type="caution">
    <text evidence="7">The sequence shown here is derived from an EMBL/GenBank/DDBJ whole genome shotgun (WGS) entry which is preliminary data.</text>
</comment>
<dbReference type="Gene3D" id="3.30.565.10">
    <property type="entry name" value="Histidine kinase-like ATPase, C-terminal domain"/>
    <property type="match status" value="1"/>
</dbReference>
<evidence type="ECO:0000313" key="8">
    <source>
        <dbReference type="Proteomes" id="UP000546200"/>
    </source>
</evidence>
<dbReference type="RefSeq" id="WP_184054486.1">
    <property type="nucleotide sequence ID" value="NZ_JACIJK010000002.1"/>
</dbReference>
<feature type="compositionally biased region" description="Basic and acidic residues" evidence="5">
    <location>
        <begin position="383"/>
        <end position="393"/>
    </location>
</feature>
<proteinExistence type="predicted"/>
<reference evidence="7 8" key="1">
    <citation type="submission" date="2020-08" db="EMBL/GenBank/DDBJ databases">
        <title>Genomic Encyclopedia of Type Strains, Phase IV (KMG-IV): sequencing the most valuable type-strain genomes for metagenomic binning, comparative biology and taxonomic classification.</title>
        <authorList>
            <person name="Goeker M."/>
        </authorList>
    </citation>
    <scope>NUCLEOTIDE SEQUENCE [LARGE SCALE GENOMIC DNA]</scope>
    <source>
        <strain evidence="7 8">DSM 100044</strain>
    </source>
</reference>
<evidence type="ECO:0000313" key="7">
    <source>
        <dbReference type="EMBL" id="MBB5713757.1"/>
    </source>
</evidence>
<evidence type="ECO:0000256" key="3">
    <source>
        <dbReference type="ARBA" id="ARBA00022679"/>
    </source>
</evidence>